<reference evidence="1" key="1">
    <citation type="submission" date="2023-03" db="EMBL/GenBank/DDBJ databases">
        <authorList>
            <person name="Julca I."/>
        </authorList>
    </citation>
    <scope>NUCLEOTIDE SEQUENCE</scope>
</reference>
<dbReference type="EMBL" id="OX459119">
    <property type="protein sequence ID" value="CAI9095627.1"/>
    <property type="molecule type" value="Genomic_DNA"/>
</dbReference>
<dbReference type="Proteomes" id="UP001161247">
    <property type="component" value="Chromosome 2"/>
</dbReference>
<proteinExistence type="predicted"/>
<evidence type="ECO:0000313" key="1">
    <source>
        <dbReference type="EMBL" id="CAI9095627.1"/>
    </source>
</evidence>
<sequence length="104" mass="11656">MVFACAMKQVQGPSLTGEGEDEGELMVYNEGELWAKGLYEQQWSAALVSVQEIYLACLQSWNLLFQQKFLIRMCHQTAPSYRQLLYPISGFGAQASIISIASLM</sequence>
<gene>
    <name evidence="1" type="ORF">OLC1_LOCUS6557</name>
</gene>
<protein>
    <submittedName>
        <fullName evidence="1">OLC1v1031616C1</fullName>
    </submittedName>
</protein>
<accession>A0AAV1CM82</accession>
<name>A0AAV1CM82_OLDCO</name>
<evidence type="ECO:0000313" key="2">
    <source>
        <dbReference type="Proteomes" id="UP001161247"/>
    </source>
</evidence>
<dbReference type="AlphaFoldDB" id="A0AAV1CM82"/>
<keyword evidence="2" id="KW-1185">Reference proteome</keyword>
<organism evidence="1 2">
    <name type="scientific">Oldenlandia corymbosa var. corymbosa</name>
    <dbReference type="NCBI Taxonomy" id="529605"/>
    <lineage>
        <taxon>Eukaryota</taxon>
        <taxon>Viridiplantae</taxon>
        <taxon>Streptophyta</taxon>
        <taxon>Embryophyta</taxon>
        <taxon>Tracheophyta</taxon>
        <taxon>Spermatophyta</taxon>
        <taxon>Magnoliopsida</taxon>
        <taxon>eudicotyledons</taxon>
        <taxon>Gunneridae</taxon>
        <taxon>Pentapetalae</taxon>
        <taxon>asterids</taxon>
        <taxon>lamiids</taxon>
        <taxon>Gentianales</taxon>
        <taxon>Rubiaceae</taxon>
        <taxon>Rubioideae</taxon>
        <taxon>Spermacoceae</taxon>
        <taxon>Hedyotis-Oldenlandia complex</taxon>
        <taxon>Oldenlandia</taxon>
    </lineage>
</organism>